<dbReference type="PROSITE" id="PS50893">
    <property type="entry name" value="ABC_TRANSPORTER_2"/>
    <property type="match status" value="1"/>
</dbReference>
<evidence type="ECO:0000313" key="5">
    <source>
        <dbReference type="Proteomes" id="UP000606889"/>
    </source>
</evidence>
<feature type="domain" description="ABC transporter" evidence="3">
    <location>
        <begin position="2"/>
        <end position="227"/>
    </location>
</feature>
<dbReference type="InterPro" id="IPR027417">
    <property type="entry name" value="P-loop_NTPase"/>
</dbReference>
<evidence type="ECO:0000256" key="1">
    <source>
        <dbReference type="ARBA" id="ARBA00022741"/>
    </source>
</evidence>
<organism evidence="4 5">
    <name type="scientific">Christensenella tenuis</name>
    <dbReference type="NCBI Taxonomy" id="2763033"/>
    <lineage>
        <taxon>Bacteria</taxon>
        <taxon>Bacillati</taxon>
        <taxon>Bacillota</taxon>
        <taxon>Clostridia</taxon>
        <taxon>Christensenellales</taxon>
        <taxon>Christensenellaceae</taxon>
        <taxon>Christensenella</taxon>
    </lineage>
</organism>
<accession>A0ABR7EAM8</accession>
<keyword evidence="2 4" id="KW-0067">ATP-binding</keyword>
<dbReference type="PANTHER" id="PTHR43158:SF5">
    <property type="entry name" value="ABC TRANSPORTER, ATP-BINDING PROTEIN"/>
    <property type="match status" value="1"/>
</dbReference>
<evidence type="ECO:0000259" key="3">
    <source>
        <dbReference type="PROSITE" id="PS50893"/>
    </source>
</evidence>
<evidence type="ECO:0000313" key="4">
    <source>
        <dbReference type="EMBL" id="MBC5646812.1"/>
    </source>
</evidence>
<dbReference type="InterPro" id="IPR003439">
    <property type="entry name" value="ABC_transporter-like_ATP-bd"/>
</dbReference>
<gene>
    <name evidence="4" type="ORF">H8S18_00435</name>
</gene>
<dbReference type="Gene3D" id="3.40.50.300">
    <property type="entry name" value="P-loop containing nucleotide triphosphate hydrolases"/>
    <property type="match status" value="1"/>
</dbReference>
<sequence length="279" mass="31010">MIEVRNVTKKFRNVTALQGLNVSFGENRIYGLLGRNGAGKSTLLNLMTNRLVPTEGFLYMDGFPLTENDKALGKIACMGEDTLYEPSVRLRRIFEWTAIFYPGFDSAYASALAEKFGLDVRKKIGQLSTGYRSIFKLILTLASGAEYLLFDEPVLGLDANHRQLFYAELLARYSKRPCTVILSTHLIEEIANLIEHVVIIKNGRILLDRPSEEIQSMGFTVSGRKEAVEEWCAGKNILGSQEIGGLMLAHILGEHSGVPASLTVTPLDLQQLFIHLTNS</sequence>
<dbReference type="CDD" id="cd03230">
    <property type="entry name" value="ABC_DR_subfamily_A"/>
    <property type="match status" value="1"/>
</dbReference>
<dbReference type="InterPro" id="IPR003593">
    <property type="entry name" value="AAA+_ATPase"/>
</dbReference>
<dbReference type="SMART" id="SM00382">
    <property type="entry name" value="AAA"/>
    <property type="match status" value="1"/>
</dbReference>
<evidence type="ECO:0000256" key="2">
    <source>
        <dbReference type="ARBA" id="ARBA00022840"/>
    </source>
</evidence>
<dbReference type="SUPFAM" id="SSF52540">
    <property type="entry name" value="P-loop containing nucleoside triphosphate hydrolases"/>
    <property type="match status" value="1"/>
</dbReference>
<dbReference type="Pfam" id="PF00005">
    <property type="entry name" value="ABC_tran"/>
    <property type="match status" value="1"/>
</dbReference>
<keyword evidence="1" id="KW-0547">Nucleotide-binding</keyword>
<dbReference type="GO" id="GO:0005524">
    <property type="term" value="F:ATP binding"/>
    <property type="evidence" value="ECO:0007669"/>
    <property type="project" value="UniProtKB-KW"/>
</dbReference>
<keyword evidence="5" id="KW-1185">Reference proteome</keyword>
<name>A0ABR7EAM8_9FIRM</name>
<dbReference type="RefSeq" id="WP_186856353.1">
    <property type="nucleotide sequence ID" value="NZ_JACOON010000001.1"/>
</dbReference>
<reference evidence="4 5" key="1">
    <citation type="submission" date="2020-08" db="EMBL/GenBank/DDBJ databases">
        <title>Genome public.</title>
        <authorList>
            <person name="Liu C."/>
            <person name="Sun Q."/>
        </authorList>
    </citation>
    <scope>NUCLEOTIDE SEQUENCE [LARGE SCALE GENOMIC DNA]</scope>
    <source>
        <strain evidence="4 5">NSJ-35</strain>
    </source>
</reference>
<dbReference type="PANTHER" id="PTHR43158">
    <property type="entry name" value="SKFA PEPTIDE EXPORT ATP-BINDING PROTEIN SKFE"/>
    <property type="match status" value="1"/>
</dbReference>
<dbReference type="EMBL" id="JACOON010000001">
    <property type="protein sequence ID" value="MBC5646812.1"/>
    <property type="molecule type" value="Genomic_DNA"/>
</dbReference>
<dbReference type="Proteomes" id="UP000606889">
    <property type="component" value="Unassembled WGS sequence"/>
</dbReference>
<comment type="caution">
    <text evidence="4">The sequence shown here is derived from an EMBL/GenBank/DDBJ whole genome shotgun (WGS) entry which is preliminary data.</text>
</comment>
<proteinExistence type="predicted"/>
<protein>
    <submittedName>
        <fullName evidence="4">ABC transporter ATP-binding protein</fullName>
    </submittedName>
</protein>